<dbReference type="GO" id="GO:0006744">
    <property type="term" value="P:ubiquinone biosynthetic process"/>
    <property type="evidence" value="ECO:0007669"/>
    <property type="project" value="UniProtKB-UniPathway"/>
</dbReference>
<dbReference type="Pfam" id="PF01494">
    <property type="entry name" value="FAD_binding_3"/>
    <property type="match status" value="1"/>
</dbReference>
<dbReference type="PANTHER" id="PTHR43876">
    <property type="entry name" value="UBIQUINONE BIOSYNTHESIS MONOOXYGENASE COQ6, MITOCHONDRIAL"/>
    <property type="match status" value="1"/>
</dbReference>
<dbReference type="PROSITE" id="PS01304">
    <property type="entry name" value="UBIH"/>
    <property type="match status" value="1"/>
</dbReference>
<proteinExistence type="inferred from homology"/>
<dbReference type="InterPro" id="IPR018168">
    <property type="entry name" value="Ubi_Hdrlase_CS"/>
</dbReference>
<dbReference type="InterPro" id="IPR010971">
    <property type="entry name" value="UbiH/COQ6"/>
</dbReference>
<sequence length="403" mass="42508">MNTLNQAASAHDDNAPSYDIAICGAGPAGMALAALLARRGTPAQRIALIDAKTLEQASNDPRSIALSWGSRQILEEIGAWPAAATAIHQIHVSRRSQFGRSLIDRDEHKLPALGYVLRYGDLVTALGTVCQRAGIATLRPARVEAIAEGADAVALTIAGAAASTGATPAAATADATAITAAIVVQAEGGLFSDQESKAQHRDYQQTAIIAQVRSSRPIAHRAYERFTEQGPLALLPQGEEYSLVWCVRPETAARLQALDDATFLAELGAAFGERLGTFTRSSPRLAFPLGLNADPRSTARTVAIGNAAQTLHPVAGQGLNLGLRDVAVLARLLAQGANPSMLAQFTELRRQDRNTTVRLTDTMARIFANDSPAQALLGLSLAAIDMVGPARGVLAELMMYGRR</sequence>
<dbReference type="EMBL" id="WWCW01000192">
    <property type="protein sequence ID" value="MYM91342.1"/>
    <property type="molecule type" value="Genomic_DNA"/>
</dbReference>
<dbReference type="NCBIfam" id="NF005421">
    <property type="entry name" value="PRK06996.1"/>
    <property type="match status" value="1"/>
</dbReference>
<evidence type="ECO:0000313" key="10">
    <source>
        <dbReference type="Proteomes" id="UP000470302"/>
    </source>
</evidence>
<gene>
    <name evidence="9" type="ORF">GTP91_29720</name>
</gene>
<dbReference type="InterPro" id="IPR036188">
    <property type="entry name" value="FAD/NAD-bd_sf"/>
</dbReference>
<reference evidence="9 10" key="1">
    <citation type="submission" date="2020-01" db="EMBL/GenBank/DDBJ databases">
        <title>Novel species isolated from a subtropical stream in China.</title>
        <authorList>
            <person name="Lu H."/>
        </authorList>
    </citation>
    <scope>NUCLEOTIDE SEQUENCE [LARGE SCALE GENOMIC DNA]</scope>
    <source>
        <strain evidence="9 10">FT82W</strain>
    </source>
</reference>
<dbReference type="Proteomes" id="UP000470302">
    <property type="component" value="Unassembled WGS sequence"/>
</dbReference>
<dbReference type="UniPathway" id="UPA00232"/>
<comment type="similarity">
    <text evidence="3">Belongs to the UbiH/COQ6 family.</text>
</comment>
<organism evidence="9 10">
    <name type="scientific">Duganella vulcania</name>
    <dbReference type="NCBI Taxonomy" id="2692166"/>
    <lineage>
        <taxon>Bacteria</taxon>
        <taxon>Pseudomonadati</taxon>
        <taxon>Pseudomonadota</taxon>
        <taxon>Betaproteobacteria</taxon>
        <taxon>Burkholderiales</taxon>
        <taxon>Oxalobacteraceae</taxon>
        <taxon>Telluria group</taxon>
        <taxon>Duganella</taxon>
    </lineage>
</organism>
<protein>
    <submittedName>
        <fullName evidence="9">UbiH/UbiF/VisC/COQ6 family ubiquinone biosynthesis hydroxylase</fullName>
    </submittedName>
</protein>
<accession>A0A845GD24</accession>
<evidence type="ECO:0000256" key="3">
    <source>
        <dbReference type="ARBA" id="ARBA00005349"/>
    </source>
</evidence>
<name>A0A845GD24_9BURK</name>
<keyword evidence="9" id="KW-0830">Ubiquinone</keyword>
<evidence type="ECO:0000256" key="1">
    <source>
        <dbReference type="ARBA" id="ARBA00001974"/>
    </source>
</evidence>
<dbReference type="AlphaFoldDB" id="A0A845GD24"/>
<comment type="caution">
    <text evidence="9">The sequence shown here is derived from an EMBL/GenBank/DDBJ whole genome shotgun (WGS) entry which is preliminary data.</text>
</comment>
<evidence type="ECO:0000256" key="7">
    <source>
        <dbReference type="ARBA" id="ARBA00023033"/>
    </source>
</evidence>
<dbReference type="SUPFAM" id="SSF51905">
    <property type="entry name" value="FAD/NAD(P)-binding domain"/>
    <property type="match status" value="1"/>
</dbReference>
<keyword evidence="4" id="KW-0285">Flavoprotein</keyword>
<dbReference type="NCBIfam" id="TIGR01988">
    <property type="entry name" value="Ubi-OHases"/>
    <property type="match status" value="1"/>
</dbReference>
<evidence type="ECO:0000256" key="4">
    <source>
        <dbReference type="ARBA" id="ARBA00022630"/>
    </source>
</evidence>
<dbReference type="PRINTS" id="PR00420">
    <property type="entry name" value="RNGMNOXGNASE"/>
</dbReference>
<feature type="domain" description="FAD-binding" evidence="8">
    <location>
        <begin position="18"/>
        <end position="351"/>
    </location>
</feature>
<dbReference type="GO" id="GO:0071949">
    <property type="term" value="F:FAD binding"/>
    <property type="evidence" value="ECO:0007669"/>
    <property type="project" value="InterPro"/>
</dbReference>
<keyword evidence="7" id="KW-0503">Monooxygenase</keyword>
<keyword evidence="6" id="KW-0560">Oxidoreductase</keyword>
<dbReference type="InterPro" id="IPR002938">
    <property type="entry name" value="FAD-bd"/>
</dbReference>
<dbReference type="Gene3D" id="3.30.9.10">
    <property type="entry name" value="D-Amino Acid Oxidase, subunit A, domain 2"/>
    <property type="match status" value="1"/>
</dbReference>
<evidence type="ECO:0000256" key="5">
    <source>
        <dbReference type="ARBA" id="ARBA00022827"/>
    </source>
</evidence>
<evidence type="ECO:0000313" key="9">
    <source>
        <dbReference type="EMBL" id="MYM91342.1"/>
    </source>
</evidence>
<dbReference type="PANTHER" id="PTHR43876:SF8">
    <property type="entry name" value="2-OCTAPRENYL-6-METHOXYPHENOL HYDROXYLASE"/>
    <property type="match status" value="1"/>
</dbReference>
<dbReference type="InterPro" id="IPR051205">
    <property type="entry name" value="UbiH/COQ6_monooxygenase"/>
</dbReference>
<evidence type="ECO:0000256" key="2">
    <source>
        <dbReference type="ARBA" id="ARBA00004749"/>
    </source>
</evidence>
<dbReference type="Gene3D" id="3.50.50.60">
    <property type="entry name" value="FAD/NAD(P)-binding domain"/>
    <property type="match status" value="2"/>
</dbReference>
<dbReference type="RefSeq" id="WP_161099999.1">
    <property type="nucleotide sequence ID" value="NZ_WWCW01000192.1"/>
</dbReference>
<keyword evidence="5" id="KW-0274">FAD</keyword>
<dbReference type="GO" id="GO:0008681">
    <property type="term" value="F:2-octaprenyl-6-methoxyphenol hydroxylase activity"/>
    <property type="evidence" value="ECO:0007669"/>
    <property type="project" value="TreeGrafter"/>
</dbReference>
<comment type="cofactor">
    <cofactor evidence="1">
        <name>FAD</name>
        <dbReference type="ChEBI" id="CHEBI:57692"/>
    </cofactor>
</comment>
<evidence type="ECO:0000259" key="8">
    <source>
        <dbReference type="Pfam" id="PF01494"/>
    </source>
</evidence>
<evidence type="ECO:0000256" key="6">
    <source>
        <dbReference type="ARBA" id="ARBA00023002"/>
    </source>
</evidence>
<comment type="pathway">
    <text evidence="2">Cofactor biosynthesis; ubiquinone biosynthesis.</text>
</comment>